<accession>A0A829YDI8</accession>
<protein>
    <submittedName>
        <fullName evidence="1">Uncharacterized protein</fullName>
    </submittedName>
</protein>
<reference evidence="2" key="1">
    <citation type="submission" date="2020-01" db="EMBL/GenBank/DDBJ databases">
        <title>'Steroidobacter agaridevorans' sp. nov., agar-degrading bacteria isolated from rhizosphere soils.</title>
        <authorList>
            <person name="Ikenaga M."/>
            <person name="Kataoka M."/>
            <person name="Murouchi A."/>
            <person name="Katsuragi S."/>
            <person name="Sakai M."/>
        </authorList>
    </citation>
    <scope>NUCLEOTIDE SEQUENCE [LARGE SCALE GENOMIC DNA]</scope>
    <source>
        <strain evidence="2">YU21-B</strain>
    </source>
</reference>
<dbReference type="AlphaFoldDB" id="A0A829YDI8"/>
<proteinExistence type="predicted"/>
<organism evidence="1 2">
    <name type="scientific">Steroidobacter agaridevorans</name>
    <dbReference type="NCBI Taxonomy" id="2695856"/>
    <lineage>
        <taxon>Bacteria</taxon>
        <taxon>Pseudomonadati</taxon>
        <taxon>Pseudomonadota</taxon>
        <taxon>Gammaproteobacteria</taxon>
        <taxon>Steroidobacterales</taxon>
        <taxon>Steroidobacteraceae</taxon>
        <taxon>Steroidobacter</taxon>
    </lineage>
</organism>
<name>A0A829YDI8_9GAMM</name>
<keyword evidence="2" id="KW-1185">Reference proteome</keyword>
<dbReference type="EMBL" id="BLJN01000003">
    <property type="protein sequence ID" value="GFE81310.1"/>
    <property type="molecule type" value="Genomic_DNA"/>
</dbReference>
<evidence type="ECO:0000313" key="2">
    <source>
        <dbReference type="Proteomes" id="UP000445000"/>
    </source>
</evidence>
<evidence type="ECO:0000313" key="1">
    <source>
        <dbReference type="EMBL" id="GFE81310.1"/>
    </source>
</evidence>
<gene>
    <name evidence="1" type="ORF">GCM10011487_33100</name>
</gene>
<dbReference type="Proteomes" id="UP000445000">
    <property type="component" value="Unassembled WGS sequence"/>
</dbReference>
<comment type="caution">
    <text evidence="1">The sequence shown here is derived from an EMBL/GenBank/DDBJ whole genome shotgun (WGS) entry which is preliminary data.</text>
</comment>
<dbReference type="RefSeq" id="WP_161812977.1">
    <property type="nucleotide sequence ID" value="NZ_BLJN01000003.1"/>
</dbReference>
<sequence>MDENAAQVNHELIRECLDRISSGDKDAAFDLAQLYMTRVVQKDVHAMLSVVEGLARQSIALGSTEAKDFLEGDWPQLRQVLERRLNRTFLSDSERT</sequence>